<dbReference type="InterPro" id="IPR029063">
    <property type="entry name" value="SAM-dependent_MTases_sf"/>
</dbReference>
<dbReference type="Gene3D" id="3.40.50.150">
    <property type="entry name" value="Vaccinia Virus protein VP39"/>
    <property type="match status" value="1"/>
</dbReference>
<name>A0ABR7JE59_9FLAO</name>
<reference evidence="5 6" key="1">
    <citation type="submission" date="2020-08" db="EMBL/GenBank/DDBJ databases">
        <title>Description of novel Flavobacterium F-400 isolate.</title>
        <authorList>
            <person name="Saticioglu I."/>
            <person name="Duman M."/>
            <person name="Altun S."/>
        </authorList>
    </citation>
    <scope>NUCLEOTIDE SEQUENCE [LARGE SCALE GENOMIC DNA]</scope>
    <source>
        <strain evidence="5 6">F-400</strain>
    </source>
</reference>
<dbReference type="SUPFAM" id="SSF53335">
    <property type="entry name" value="S-adenosyl-L-methionine-dependent methyltransferases"/>
    <property type="match status" value="1"/>
</dbReference>
<organism evidence="5 6">
    <name type="scientific">Flavobacterium turcicum</name>
    <dbReference type="NCBI Taxonomy" id="2764718"/>
    <lineage>
        <taxon>Bacteria</taxon>
        <taxon>Pseudomonadati</taxon>
        <taxon>Bacteroidota</taxon>
        <taxon>Flavobacteriia</taxon>
        <taxon>Flavobacteriales</taxon>
        <taxon>Flavobacteriaceae</taxon>
        <taxon>Flavobacterium</taxon>
    </lineage>
</organism>
<accession>A0ABR7JE59</accession>
<dbReference type="Proteomes" id="UP000621670">
    <property type="component" value="Unassembled WGS sequence"/>
</dbReference>
<dbReference type="Pfam" id="PF05724">
    <property type="entry name" value="TPMT"/>
    <property type="match status" value="1"/>
</dbReference>
<dbReference type="RefSeq" id="WP_166133658.1">
    <property type="nucleotide sequence ID" value="NZ_JAAOBY010000002.1"/>
</dbReference>
<evidence type="ECO:0000313" key="5">
    <source>
        <dbReference type="EMBL" id="MBC5862615.1"/>
    </source>
</evidence>
<evidence type="ECO:0000256" key="4">
    <source>
        <dbReference type="ARBA" id="ARBA00022691"/>
    </source>
</evidence>
<keyword evidence="2 5" id="KW-0489">Methyltransferase</keyword>
<dbReference type="InterPro" id="IPR008854">
    <property type="entry name" value="TPMT"/>
</dbReference>
<gene>
    <name evidence="5" type="ORF">H8R26_04205</name>
</gene>
<evidence type="ECO:0000256" key="1">
    <source>
        <dbReference type="ARBA" id="ARBA00022553"/>
    </source>
</evidence>
<keyword evidence="6" id="KW-1185">Reference proteome</keyword>
<keyword evidence="4" id="KW-0949">S-adenosyl-L-methionine</keyword>
<dbReference type="CDD" id="cd02440">
    <property type="entry name" value="AdoMet_MTases"/>
    <property type="match status" value="1"/>
</dbReference>
<evidence type="ECO:0000313" key="6">
    <source>
        <dbReference type="Proteomes" id="UP000621670"/>
    </source>
</evidence>
<dbReference type="PROSITE" id="PS51585">
    <property type="entry name" value="SAM_MT_TPMT"/>
    <property type="match status" value="1"/>
</dbReference>
<evidence type="ECO:0000256" key="2">
    <source>
        <dbReference type="ARBA" id="ARBA00022603"/>
    </source>
</evidence>
<comment type="caution">
    <text evidence="5">The sequence shown here is derived from an EMBL/GenBank/DDBJ whole genome shotgun (WGS) entry which is preliminary data.</text>
</comment>
<dbReference type="GO" id="GO:0008168">
    <property type="term" value="F:methyltransferase activity"/>
    <property type="evidence" value="ECO:0007669"/>
    <property type="project" value="UniProtKB-KW"/>
</dbReference>
<evidence type="ECO:0000256" key="3">
    <source>
        <dbReference type="ARBA" id="ARBA00022679"/>
    </source>
</evidence>
<dbReference type="PANTHER" id="PTHR32183:SF6">
    <property type="entry name" value="CYSTEINE SULFINATE DESULFINASE_CYSTEINE DESULFURASE AND RELATED ENZYMES"/>
    <property type="match status" value="1"/>
</dbReference>
<dbReference type="GO" id="GO:0032259">
    <property type="term" value="P:methylation"/>
    <property type="evidence" value="ECO:0007669"/>
    <property type="project" value="UniProtKB-KW"/>
</dbReference>
<protein>
    <submittedName>
        <fullName evidence="5">Methyltransferase domain-containing protein</fullName>
    </submittedName>
</protein>
<dbReference type="EMBL" id="JACRUM010000002">
    <property type="protein sequence ID" value="MBC5862615.1"/>
    <property type="molecule type" value="Genomic_DNA"/>
</dbReference>
<dbReference type="PANTHER" id="PTHR32183">
    <property type="match status" value="1"/>
</dbReference>
<keyword evidence="1" id="KW-0597">Phosphoprotein</keyword>
<sequence>MSESKETDLNETLNKNYWDNRYQTNNTQWDIGQVAPPIQEFIYSIAEKNAKILIPGCGNCYEAIYLLEQGFTAITLIDIAPTLVDSLQEKFKNDPEIQVILGDFFEHQGRYDYILEQTFFCALPPQNRPLYVSKMKELLASNGALFGLLFDREFESGPPFGGSKMEYQGLFESDFNIISLEKAKNSIQPRANAEVFIHFLRKN</sequence>
<proteinExistence type="predicted"/>
<keyword evidence="3" id="KW-0808">Transferase</keyword>